<feature type="compositionally biased region" description="Basic and acidic residues" evidence="1">
    <location>
        <begin position="64"/>
        <end position="76"/>
    </location>
</feature>
<evidence type="ECO:0000313" key="3">
    <source>
        <dbReference type="Proteomes" id="UP000268623"/>
    </source>
</evidence>
<dbReference type="SUPFAM" id="SSF49764">
    <property type="entry name" value="HSP20-like chaperones"/>
    <property type="match status" value="1"/>
</dbReference>
<accession>A0A3M9XQN1</accession>
<reference evidence="2 3" key="1">
    <citation type="submission" date="2018-08" db="EMBL/GenBank/DDBJ databases">
        <title>Genome sequence of Methylocystis hirsuta CSC1, a methanotroph able to accumulate PHAs.</title>
        <authorList>
            <person name="Bordel S."/>
            <person name="Rodriguez E."/>
            <person name="Gancedo J."/>
            <person name="Munoz R."/>
        </authorList>
    </citation>
    <scope>NUCLEOTIDE SEQUENCE [LARGE SCALE GENOMIC DNA]</scope>
    <source>
        <strain evidence="2 3">CSC1</strain>
    </source>
</reference>
<dbReference type="OrthoDB" id="9792695at2"/>
<dbReference type="CDD" id="cd06464">
    <property type="entry name" value="ACD_sHsps-like"/>
    <property type="match status" value="1"/>
</dbReference>
<name>A0A3M9XQN1_9HYPH</name>
<comment type="caution">
    <text evidence="2">The sequence shown here is derived from an EMBL/GenBank/DDBJ whole genome shotgun (WGS) entry which is preliminary data.</text>
</comment>
<dbReference type="RefSeq" id="WP_123176507.1">
    <property type="nucleotide sequence ID" value="NZ_QWDD01000001.1"/>
</dbReference>
<keyword evidence="3" id="KW-1185">Reference proteome</keyword>
<sequence length="172" mass="19234">MSKKDPSDKDDVTGAAGFEKIARGLSDLFNVLADFDQLPRRGRHEKDGRVMEYSFGTRTLGEAAAEKRASEERPTRSETPPQRAAKRSSLEVLEPVTDIFDEPGEMVLLFELPGVERKDVRCVLDGDILLLEAKAGERLYRKETLIEEKLAAGSPHLNLRNGVLEVRLNKQT</sequence>
<dbReference type="InterPro" id="IPR008978">
    <property type="entry name" value="HSP20-like_chaperone"/>
</dbReference>
<dbReference type="Proteomes" id="UP000268623">
    <property type="component" value="Unassembled WGS sequence"/>
</dbReference>
<organism evidence="2 3">
    <name type="scientific">Methylocystis hirsuta</name>
    <dbReference type="NCBI Taxonomy" id="369798"/>
    <lineage>
        <taxon>Bacteria</taxon>
        <taxon>Pseudomonadati</taxon>
        <taxon>Pseudomonadota</taxon>
        <taxon>Alphaproteobacteria</taxon>
        <taxon>Hyphomicrobiales</taxon>
        <taxon>Methylocystaceae</taxon>
        <taxon>Methylocystis</taxon>
    </lineage>
</organism>
<evidence type="ECO:0000256" key="1">
    <source>
        <dbReference type="SAM" id="MobiDB-lite"/>
    </source>
</evidence>
<evidence type="ECO:0000313" key="2">
    <source>
        <dbReference type="EMBL" id="RNJ50589.1"/>
    </source>
</evidence>
<protein>
    <submittedName>
        <fullName evidence="2">Hsp20/alpha crystallin family protein</fullName>
    </submittedName>
</protein>
<dbReference type="AlphaFoldDB" id="A0A3M9XQN1"/>
<feature type="region of interest" description="Disordered" evidence="1">
    <location>
        <begin position="61"/>
        <end position="89"/>
    </location>
</feature>
<gene>
    <name evidence="2" type="ORF">D1O30_14375</name>
</gene>
<dbReference type="Gene3D" id="2.60.40.790">
    <property type="match status" value="1"/>
</dbReference>
<proteinExistence type="predicted"/>
<dbReference type="EMBL" id="QWDD01000001">
    <property type="protein sequence ID" value="RNJ50589.1"/>
    <property type="molecule type" value="Genomic_DNA"/>
</dbReference>